<evidence type="ECO:0000256" key="1">
    <source>
        <dbReference type="SAM" id="MobiDB-lite"/>
    </source>
</evidence>
<evidence type="ECO:0000313" key="3">
    <source>
        <dbReference type="Proteomes" id="UP000521943"/>
    </source>
</evidence>
<reference evidence="2 3" key="1">
    <citation type="submission" date="2020-07" db="EMBL/GenBank/DDBJ databases">
        <title>Comparative genomics of pyrophilous fungi reveals a link between fire events and developmental genes.</title>
        <authorList>
            <consortium name="DOE Joint Genome Institute"/>
            <person name="Steindorff A.S."/>
            <person name="Carver A."/>
            <person name="Calhoun S."/>
            <person name="Stillman K."/>
            <person name="Liu H."/>
            <person name="Lipzen A."/>
            <person name="Pangilinan J."/>
            <person name="Labutti K."/>
            <person name="Bruns T.D."/>
            <person name="Grigoriev I.V."/>
        </authorList>
    </citation>
    <scope>NUCLEOTIDE SEQUENCE [LARGE SCALE GENOMIC DNA]</scope>
    <source>
        <strain evidence="2 3">CBS 144469</strain>
    </source>
</reference>
<dbReference type="AlphaFoldDB" id="A0A8H6HZQ6"/>
<evidence type="ECO:0000313" key="2">
    <source>
        <dbReference type="EMBL" id="KAF6755951.1"/>
    </source>
</evidence>
<name>A0A8H6HZQ6_9AGAR</name>
<dbReference type="EMBL" id="JACGCI010000028">
    <property type="protein sequence ID" value="KAF6755951.1"/>
    <property type="molecule type" value="Genomic_DNA"/>
</dbReference>
<organism evidence="2 3">
    <name type="scientific">Ephemerocybe angulata</name>
    <dbReference type="NCBI Taxonomy" id="980116"/>
    <lineage>
        <taxon>Eukaryota</taxon>
        <taxon>Fungi</taxon>
        <taxon>Dikarya</taxon>
        <taxon>Basidiomycota</taxon>
        <taxon>Agaricomycotina</taxon>
        <taxon>Agaricomycetes</taxon>
        <taxon>Agaricomycetidae</taxon>
        <taxon>Agaricales</taxon>
        <taxon>Agaricineae</taxon>
        <taxon>Psathyrellaceae</taxon>
        <taxon>Ephemerocybe</taxon>
    </lineage>
</organism>
<accession>A0A8H6HZQ6</accession>
<feature type="compositionally biased region" description="Polar residues" evidence="1">
    <location>
        <begin position="158"/>
        <end position="169"/>
    </location>
</feature>
<dbReference type="Proteomes" id="UP000521943">
    <property type="component" value="Unassembled WGS sequence"/>
</dbReference>
<keyword evidence="3" id="KW-1185">Reference proteome</keyword>
<feature type="region of interest" description="Disordered" evidence="1">
    <location>
        <begin position="150"/>
        <end position="175"/>
    </location>
</feature>
<gene>
    <name evidence="2" type="ORF">DFP72DRAFT_847191</name>
</gene>
<proteinExistence type="predicted"/>
<sequence>MVCLQFVEDQLPGFRQKKRYVTLNGNLAFQDHGRANPAGFNYRHNRASQYLALASTQFGRLFVLIKDYYIRNLLGRGSSAPMQKHICTRIRETRRAAPQKPERGHVRVRSTELTGIERSIPGALHVAARRSPEARPTWPREASNLRNCGIGYRKRSRSQPAMQEGTQGSDCEDRGPSLLLGGHIVRTRTCKLGFDGGNRYRGSKYVTTVTENLTIRVGSLMLPGHRAQFGVNRYGDKRTYVVPDSPPVSTAITTPGFFNQGDKVRKEH</sequence>
<protein>
    <submittedName>
        <fullName evidence="2">Uncharacterized protein</fullName>
    </submittedName>
</protein>
<comment type="caution">
    <text evidence="2">The sequence shown here is derived from an EMBL/GenBank/DDBJ whole genome shotgun (WGS) entry which is preliminary data.</text>
</comment>